<dbReference type="InterPro" id="IPR001223">
    <property type="entry name" value="Glyco_hydro18_cat"/>
</dbReference>
<sequence length="678" mass="76302">MALDNYGDRITDISIFGWRVNAEGTLTQSFDPVLLDVYRAKWPHIRWWGCFRNMDDLVDGPFAIFEALRNSATARNHLADEVQSKMFEAYPWLHGVDLDMESGGDFRSAESEEVFRVVTNRAHSLGKKASGALPALTATGSVGGENWVRYKQLGEILDHMSIMSYDFAWSGSAPGPVSPGFWLEDVYDWASSQVDPAKISMGLPLYAYFWSIHDYPESWGAARRGVSGTYYSAWQYFTGARPWSDTGTHHPIGWICYRDESSQTLWGFLDVYDWKEPTQWDQSVGVYSGVFANRNYAVRYGQPAGIPQWSIADNSVGSTYAEYSMRPDPVTASNGDLVSPKRGYSLTMEVIQRDPVAATIIDDYSTSQQQLNTIYTQPSGAWQFSQITESYKQYRGSGTLRFNHDFGNQRLYAMARFQFATAGRFSITSQGITADLTNTGQLRLMRGSTVLASKQVGAQRVGGDPQVGRCVLALRVRDGSARVYFSNAETTVPLQLEAQATPPGGPTEYGSTGTAWIDHVYLGDAWWYMPREALEVEINGQTQILGRIQRTGVTWNEKNQFRPNTDVDETETRETGISLDWVYTHWKDIPVNPGVETPVRVRILDHDLWLGRIHVLDRDGASIVYLTDATTITHWRSRAHFDWSLAGIAMWSLGQEDLRIWEAFEGGHLPAATRRLDE</sequence>
<dbReference type="Gene3D" id="3.20.20.80">
    <property type="entry name" value="Glycosidases"/>
    <property type="match status" value="1"/>
</dbReference>
<dbReference type="PROSITE" id="PS51910">
    <property type="entry name" value="GH18_2"/>
    <property type="match status" value="1"/>
</dbReference>
<gene>
    <name evidence="2" type="ORF">NUH22_06115</name>
</gene>
<reference evidence="2" key="1">
    <citation type="journal article" date="2022" name="Pest Manag. Sci.">
        <title>Glutamicibacter halophytocola-mediated host fitness of potato tuber moth on Solanaceae crops.</title>
        <authorList>
            <person name="Wang W."/>
            <person name="Xiao G."/>
            <person name="Du G."/>
            <person name="Chang L."/>
            <person name="Yang Y."/>
            <person name="Ye J."/>
            <person name="Chen B."/>
        </authorList>
    </citation>
    <scope>NUCLEOTIDE SEQUENCE</scope>
    <source>
        <strain evidence="2">S2</strain>
    </source>
</reference>
<dbReference type="RefSeq" id="WP_257746170.1">
    <property type="nucleotide sequence ID" value="NZ_CP102487.1"/>
</dbReference>
<dbReference type="PANTHER" id="PTHR46066">
    <property type="entry name" value="CHITINASE DOMAIN-CONTAINING PROTEIN 1 FAMILY MEMBER"/>
    <property type="match status" value="1"/>
</dbReference>
<organism evidence="2 3">
    <name type="scientific">Glutamicibacter halophytocola</name>
    <dbReference type="NCBI Taxonomy" id="1933880"/>
    <lineage>
        <taxon>Bacteria</taxon>
        <taxon>Bacillati</taxon>
        <taxon>Actinomycetota</taxon>
        <taxon>Actinomycetes</taxon>
        <taxon>Micrococcales</taxon>
        <taxon>Micrococcaceae</taxon>
        <taxon>Glutamicibacter</taxon>
    </lineage>
</organism>
<evidence type="ECO:0000313" key="3">
    <source>
        <dbReference type="Proteomes" id="UP001060018"/>
    </source>
</evidence>
<accession>A0AA94Y1F8</accession>
<proteinExistence type="predicted"/>
<feature type="domain" description="GH18" evidence="1">
    <location>
        <begin position="1"/>
        <end position="319"/>
    </location>
</feature>
<name>A0AA94Y1F8_9MICC</name>
<dbReference type="GO" id="GO:0016787">
    <property type="term" value="F:hydrolase activity"/>
    <property type="evidence" value="ECO:0007669"/>
    <property type="project" value="UniProtKB-KW"/>
</dbReference>
<dbReference type="EMBL" id="CP102487">
    <property type="protein sequence ID" value="UUX60185.1"/>
    <property type="molecule type" value="Genomic_DNA"/>
</dbReference>
<dbReference type="Proteomes" id="UP001060018">
    <property type="component" value="Chromosome"/>
</dbReference>
<dbReference type="PANTHER" id="PTHR46066:SF2">
    <property type="entry name" value="CHITINASE DOMAIN-CONTAINING PROTEIN 1"/>
    <property type="match status" value="1"/>
</dbReference>
<dbReference type="Gene3D" id="3.10.50.10">
    <property type="match status" value="1"/>
</dbReference>
<evidence type="ECO:0000313" key="2">
    <source>
        <dbReference type="EMBL" id="UUX60185.1"/>
    </source>
</evidence>
<dbReference type="InterPro" id="IPR017853">
    <property type="entry name" value="GH"/>
</dbReference>
<dbReference type="GO" id="GO:0005975">
    <property type="term" value="P:carbohydrate metabolic process"/>
    <property type="evidence" value="ECO:0007669"/>
    <property type="project" value="InterPro"/>
</dbReference>
<protein>
    <submittedName>
        <fullName evidence="2">Glycosyl hydrolase family 18 protein</fullName>
    </submittedName>
</protein>
<keyword evidence="2" id="KW-0378">Hydrolase</keyword>
<dbReference type="SUPFAM" id="SSF51445">
    <property type="entry name" value="(Trans)glycosidases"/>
    <property type="match status" value="1"/>
</dbReference>
<evidence type="ECO:0000259" key="1">
    <source>
        <dbReference type="PROSITE" id="PS51910"/>
    </source>
</evidence>
<dbReference type="InterPro" id="IPR029070">
    <property type="entry name" value="Chitinase_insertion_sf"/>
</dbReference>
<dbReference type="AlphaFoldDB" id="A0AA94Y1F8"/>
<dbReference type="Pfam" id="PF00704">
    <property type="entry name" value="Glyco_hydro_18"/>
    <property type="match status" value="1"/>
</dbReference>